<dbReference type="InterPro" id="IPR018108">
    <property type="entry name" value="MCP_transmembrane"/>
</dbReference>
<dbReference type="InterPro" id="IPR023395">
    <property type="entry name" value="MCP_dom_sf"/>
</dbReference>
<dbReference type="PROSITE" id="PS50920">
    <property type="entry name" value="SOLCAR"/>
    <property type="match status" value="3"/>
</dbReference>
<feature type="repeat" description="Solcar" evidence="8">
    <location>
        <begin position="133"/>
        <end position="231"/>
    </location>
</feature>
<gene>
    <name evidence="10" type="ORF">CHYS00102_LOCUS19745</name>
</gene>
<evidence type="ECO:0000256" key="9">
    <source>
        <dbReference type="RuleBase" id="RU000488"/>
    </source>
</evidence>
<dbReference type="EMBL" id="HBFR01027323">
    <property type="protein sequence ID" value="CAD8892537.1"/>
    <property type="molecule type" value="Transcribed_RNA"/>
</dbReference>
<feature type="repeat" description="Solcar" evidence="8">
    <location>
        <begin position="239"/>
        <end position="322"/>
    </location>
</feature>
<accession>A0A7S1BPG5</accession>
<protein>
    <recommendedName>
        <fullName evidence="11">Mitochondrial carrier protein</fullName>
    </recommendedName>
</protein>
<evidence type="ECO:0000256" key="6">
    <source>
        <dbReference type="ARBA" id="ARBA00022989"/>
    </source>
</evidence>
<evidence type="ECO:0000313" key="10">
    <source>
        <dbReference type="EMBL" id="CAD8892537.1"/>
    </source>
</evidence>
<evidence type="ECO:0000256" key="3">
    <source>
        <dbReference type="ARBA" id="ARBA00022448"/>
    </source>
</evidence>
<feature type="repeat" description="Solcar" evidence="8">
    <location>
        <begin position="25"/>
        <end position="115"/>
    </location>
</feature>
<dbReference type="AlphaFoldDB" id="A0A7S1BPG5"/>
<comment type="subcellular location">
    <subcellularLocation>
        <location evidence="1">Membrane</location>
        <topology evidence="1">Multi-pass membrane protein</topology>
    </subcellularLocation>
</comment>
<proteinExistence type="inferred from homology"/>
<dbReference type="InterPro" id="IPR050391">
    <property type="entry name" value="Mito_Metabolite_Transporter"/>
</dbReference>
<organism evidence="10">
    <name type="scientific">Corethron hystrix</name>
    <dbReference type="NCBI Taxonomy" id="216773"/>
    <lineage>
        <taxon>Eukaryota</taxon>
        <taxon>Sar</taxon>
        <taxon>Stramenopiles</taxon>
        <taxon>Ochrophyta</taxon>
        <taxon>Bacillariophyta</taxon>
        <taxon>Coscinodiscophyceae</taxon>
        <taxon>Corethrophycidae</taxon>
        <taxon>Corethrales</taxon>
        <taxon>Corethraceae</taxon>
        <taxon>Corethron</taxon>
    </lineage>
</organism>
<dbReference type="Gene3D" id="1.50.40.10">
    <property type="entry name" value="Mitochondrial carrier domain"/>
    <property type="match status" value="1"/>
</dbReference>
<name>A0A7S1BPG5_9STRA</name>
<evidence type="ECO:0000256" key="2">
    <source>
        <dbReference type="ARBA" id="ARBA00006375"/>
    </source>
</evidence>
<sequence>MNYTQRGIIDVEDFEPYHAPVIFVNPYVAKIISGGAAAGISSSLFNPLECLRVRWQSLPSNDPRTDRGILAYGISIVRNEGILHGLLRPGLGANVTGMVLSAAFRFGSYETVRDLLATAGGDNDAVVGDENDKSAFNMILAGISCGASAYWVTTPFHSLKTKLQTQRAFMEFNESQKANRMSEKTNLINSLRGILKENGLRGLWKGAIPLTSRGALFTTGQMIGYDGFKSFGKSYGVEDGPRLHLLSSVIAAFGASFMSAPSDLVTAKYMSAANSKNLSECIRDVYLKDGIPGYWKGWSVSFFRLTPVMLIFTSCYEQFRNQLGIGYMS</sequence>
<evidence type="ECO:0000256" key="8">
    <source>
        <dbReference type="PROSITE-ProRule" id="PRU00282"/>
    </source>
</evidence>
<reference evidence="10" key="1">
    <citation type="submission" date="2021-01" db="EMBL/GenBank/DDBJ databases">
        <authorList>
            <person name="Corre E."/>
            <person name="Pelletier E."/>
            <person name="Niang G."/>
            <person name="Scheremetjew M."/>
            <person name="Finn R."/>
            <person name="Kale V."/>
            <person name="Holt S."/>
            <person name="Cochrane G."/>
            <person name="Meng A."/>
            <person name="Brown T."/>
            <person name="Cohen L."/>
        </authorList>
    </citation>
    <scope>NUCLEOTIDE SEQUENCE</scope>
    <source>
        <strain evidence="10">308</strain>
    </source>
</reference>
<comment type="similarity">
    <text evidence="2 9">Belongs to the mitochondrial carrier (TC 2.A.29) family.</text>
</comment>
<evidence type="ECO:0008006" key="11">
    <source>
        <dbReference type="Google" id="ProtNLM"/>
    </source>
</evidence>
<dbReference type="SUPFAM" id="SSF103506">
    <property type="entry name" value="Mitochondrial carrier"/>
    <property type="match status" value="1"/>
</dbReference>
<dbReference type="Pfam" id="PF00153">
    <property type="entry name" value="Mito_carr"/>
    <property type="match status" value="3"/>
</dbReference>
<evidence type="ECO:0000256" key="4">
    <source>
        <dbReference type="ARBA" id="ARBA00022692"/>
    </source>
</evidence>
<keyword evidence="4 8" id="KW-0812">Transmembrane</keyword>
<evidence type="ECO:0000256" key="5">
    <source>
        <dbReference type="ARBA" id="ARBA00022737"/>
    </source>
</evidence>
<dbReference type="PANTHER" id="PTHR45618">
    <property type="entry name" value="MITOCHONDRIAL DICARBOXYLATE CARRIER-RELATED"/>
    <property type="match status" value="1"/>
</dbReference>
<evidence type="ECO:0000256" key="7">
    <source>
        <dbReference type="ARBA" id="ARBA00023136"/>
    </source>
</evidence>
<dbReference type="GO" id="GO:0016020">
    <property type="term" value="C:membrane"/>
    <property type="evidence" value="ECO:0007669"/>
    <property type="project" value="UniProtKB-SubCell"/>
</dbReference>
<keyword evidence="5" id="KW-0677">Repeat</keyword>
<evidence type="ECO:0000256" key="1">
    <source>
        <dbReference type="ARBA" id="ARBA00004141"/>
    </source>
</evidence>
<keyword evidence="3 9" id="KW-0813">Transport</keyword>
<keyword evidence="6" id="KW-1133">Transmembrane helix</keyword>
<keyword evidence="7 8" id="KW-0472">Membrane</keyword>